<evidence type="ECO:0000256" key="1">
    <source>
        <dbReference type="SAM" id="MobiDB-lite"/>
    </source>
</evidence>
<name>A0A699ZP44_HAELA</name>
<dbReference type="EMBL" id="BLLF01002580">
    <property type="protein sequence ID" value="GFH24597.1"/>
    <property type="molecule type" value="Genomic_DNA"/>
</dbReference>
<proteinExistence type="predicted"/>
<dbReference type="AlphaFoldDB" id="A0A699ZP44"/>
<reference evidence="2 3" key="1">
    <citation type="submission" date="2020-02" db="EMBL/GenBank/DDBJ databases">
        <title>Draft genome sequence of Haematococcus lacustris strain NIES-144.</title>
        <authorList>
            <person name="Morimoto D."/>
            <person name="Nakagawa S."/>
            <person name="Yoshida T."/>
            <person name="Sawayama S."/>
        </authorList>
    </citation>
    <scope>NUCLEOTIDE SEQUENCE [LARGE SCALE GENOMIC DNA]</scope>
    <source>
        <strain evidence="2 3">NIES-144</strain>
    </source>
</reference>
<protein>
    <submittedName>
        <fullName evidence="2">Uncharacterized protein</fullName>
    </submittedName>
</protein>
<accession>A0A699ZP44</accession>
<feature type="region of interest" description="Disordered" evidence="1">
    <location>
        <begin position="1"/>
        <end position="33"/>
    </location>
</feature>
<dbReference type="Proteomes" id="UP000485058">
    <property type="component" value="Unassembled WGS sequence"/>
</dbReference>
<comment type="caution">
    <text evidence="2">The sequence shown here is derived from an EMBL/GenBank/DDBJ whole genome shotgun (WGS) entry which is preliminary data.</text>
</comment>
<evidence type="ECO:0000313" key="2">
    <source>
        <dbReference type="EMBL" id="GFH24597.1"/>
    </source>
</evidence>
<keyword evidence="3" id="KW-1185">Reference proteome</keyword>
<sequence length="155" mass="16061">MSLTLAPPKGKPPKSTSKGHFQLDQRPAAGDSRQATHIANEQVTLPAMQAADRHTGVSFGVFIVRHGNDADGQQVCRNRGDLTTCVLSICARHIIMWVCMVPSGQGGLAPGKSATGMGFVVIKDAECGMGRAVCMGELSVVGVGVGGMGRSILAC</sequence>
<organism evidence="2 3">
    <name type="scientific">Haematococcus lacustris</name>
    <name type="common">Green alga</name>
    <name type="synonym">Haematococcus pluvialis</name>
    <dbReference type="NCBI Taxonomy" id="44745"/>
    <lineage>
        <taxon>Eukaryota</taxon>
        <taxon>Viridiplantae</taxon>
        <taxon>Chlorophyta</taxon>
        <taxon>core chlorophytes</taxon>
        <taxon>Chlorophyceae</taxon>
        <taxon>CS clade</taxon>
        <taxon>Chlamydomonadales</taxon>
        <taxon>Haematococcaceae</taxon>
        <taxon>Haematococcus</taxon>
    </lineage>
</organism>
<gene>
    <name evidence="2" type="ORF">HaLaN_22419</name>
</gene>
<evidence type="ECO:0000313" key="3">
    <source>
        <dbReference type="Proteomes" id="UP000485058"/>
    </source>
</evidence>